<organism evidence="1 2">
    <name type="scientific">Pilimelia anulata</name>
    <dbReference type="NCBI Taxonomy" id="53371"/>
    <lineage>
        <taxon>Bacteria</taxon>
        <taxon>Bacillati</taxon>
        <taxon>Actinomycetota</taxon>
        <taxon>Actinomycetes</taxon>
        <taxon>Micromonosporales</taxon>
        <taxon>Micromonosporaceae</taxon>
        <taxon>Pilimelia</taxon>
    </lineage>
</organism>
<comment type="caution">
    <text evidence="1">The sequence shown here is derived from an EMBL/GenBank/DDBJ whole genome shotgun (WGS) entry which is preliminary data.</text>
</comment>
<evidence type="ECO:0000313" key="2">
    <source>
        <dbReference type="Proteomes" id="UP000649739"/>
    </source>
</evidence>
<name>A0A8J3F7M3_9ACTN</name>
<protein>
    <submittedName>
        <fullName evidence="1">Uncharacterized protein</fullName>
    </submittedName>
</protein>
<gene>
    <name evidence="1" type="ORF">GCM10010123_19710</name>
</gene>
<evidence type="ECO:0000313" key="1">
    <source>
        <dbReference type="EMBL" id="GGJ89963.1"/>
    </source>
</evidence>
<reference evidence="1" key="1">
    <citation type="journal article" date="2014" name="Int. J. Syst. Evol. Microbiol.">
        <title>Complete genome sequence of Corynebacterium casei LMG S-19264T (=DSM 44701T), isolated from a smear-ripened cheese.</title>
        <authorList>
            <consortium name="US DOE Joint Genome Institute (JGI-PGF)"/>
            <person name="Walter F."/>
            <person name="Albersmeier A."/>
            <person name="Kalinowski J."/>
            <person name="Ruckert C."/>
        </authorList>
    </citation>
    <scope>NUCLEOTIDE SEQUENCE</scope>
    <source>
        <strain evidence="1">JCM 3090</strain>
    </source>
</reference>
<reference evidence="1" key="2">
    <citation type="submission" date="2020-09" db="EMBL/GenBank/DDBJ databases">
        <authorList>
            <person name="Sun Q."/>
            <person name="Ohkuma M."/>
        </authorList>
    </citation>
    <scope>NUCLEOTIDE SEQUENCE</scope>
    <source>
        <strain evidence="1">JCM 3090</strain>
    </source>
</reference>
<keyword evidence="2" id="KW-1185">Reference proteome</keyword>
<proteinExistence type="predicted"/>
<dbReference type="AlphaFoldDB" id="A0A8J3F7M3"/>
<accession>A0A8J3F7M3</accession>
<dbReference type="EMBL" id="BMQB01000003">
    <property type="protein sequence ID" value="GGJ89963.1"/>
    <property type="molecule type" value="Genomic_DNA"/>
</dbReference>
<dbReference type="Proteomes" id="UP000649739">
    <property type="component" value="Unassembled WGS sequence"/>
</dbReference>
<sequence>MSERGYIGIPDNGGVTARYLHWADGPDILIPTLRAIWDGFGRDSRAMAAALLAEDWSQLSAARQRTGPYRIVPGVGQPSPGGTRARPARIRLVEPIGAWLGWLYVVDPDSDTVTVYEATVHDRWLHHSVHELHTLVPAPVKPTAQG</sequence>